<gene>
    <name evidence="10" type="primary">leuD</name>
    <name evidence="12" type="ORF">LT85_2418</name>
</gene>
<evidence type="ECO:0000256" key="8">
    <source>
        <dbReference type="ARBA" id="ARBA00023239"/>
    </source>
</evidence>
<dbReference type="Gene3D" id="3.20.19.10">
    <property type="entry name" value="Aconitase, domain 4"/>
    <property type="match status" value="1"/>
</dbReference>
<name>A0A0A1FAJ7_9BURK</name>
<evidence type="ECO:0000256" key="5">
    <source>
        <dbReference type="ARBA" id="ARBA00011271"/>
    </source>
</evidence>
<evidence type="ECO:0000256" key="2">
    <source>
        <dbReference type="ARBA" id="ARBA00002695"/>
    </source>
</evidence>
<comment type="subunit">
    <text evidence="5 10">Heterodimer of LeuC and LeuD.</text>
</comment>
<comment type="similarity">
    <text evidence="4 10">Belongs to the LeuD family. LeuD type 1 subfamily.</text>
</comment>
<keyword evidence="7 10" id="KW-0028">Amino-acid biosynthesis</keyword>
<keyword evidence="8 10" id="KW-0456">Lyase</keyword>
<dbReference type="InterPro" id="IPR015928">
    <property type="entry name" value="Aconitase/3IPM_dehydase_swvl"/>
</dbReference>
<evidence type="ECO:0000256" key="10">
    <source>
        <dbReference type="HAMAP-Rule" id="MF_01031"/>
    </source>
</evidence>
<dbReference type="Pfam" id="PF00694">
    <property type="entry name" value="Aconitase_C"/>
    <property type="match status" value="1"/>
</dbReference>
<dbReference type="HOGENOM" id="CLU_081378_0_3_4"/>
<proteinExistence type="inferred from homology"/>
<dbReference type="EMBL" id="CP009962">
    <property type="protein sequence ID" value="AIY41576.1"/>
    <property type="molecule type" value="Genomic_DNA"/>
</dbReference>
<evidence type="ECO:0000256" key="9">
    <source>
        <dbReference type="ARBA" id="ARBA00023304"/>
    </source>
</evidence>
<dbReference type="NCBIfam" id="NF002458">
    <property type="entry name" value="PRK01641.1"/>
    <property type="match status" value="1"/>
</dbReference>
<dbReference type="UniPathway" id="UPA00048">
    <property type="reaction ID" value="UER00071"/>
</dbReference>
<comment type="catalytic activity">
    <reaction evidence="1 10">
        <text>(2R,3S)-3-isopropylmalate = (2S)-2-isopropylmalate</text>
        <dbReference type="Rhea" id="RHEA:32287"/>
        <dbReference type="ChEBI" id="CHEBI:1178"/>
        <dbReference type="ChEBI" id="CHEBI:35121"/>
        <dbReference type="EC" id="4.2.1.33"/>
    </reaction>
</comment>
<dbReference type="CDD" id="cd01577">
    <property type="entry name" value="IPMI_Swivel"/>
    <property type="match status" value="1"/>
</dbReference>
<evidence type="ECO:0000259" key="11">
    <source>
        <dbReference type="Pfam" id="PF00694"/>
    </source>
</evidence>
<dbReference type="PANTHER" id="PTHR43345">
    <property type="entry name" value="3-ISOPROPYLMALATE DEHYDRATASE SMALL SUBUNIT 2-RELATED-RELATED"/>
    <property type="match status" value="1"/>
</dbReference>
<dbReference type="GO" id="GO:0009098">
    <property type="term" value="P:L-leucine biosynthetic process"/>
    <property type="evidence" value="ECO:0007669"/>
    <property type="project" value="UniProtKB-UniRule"/>
</dbReference>
<reference evidence="13" key="1">
    <citation type="journal article" date="2014" name="Soil Biol. Biochem.">
        <title>Structure and function of bacterial communities in ageing soils: Insights from the Mendocino ecological staircase.</title>
        <authorList>
            <person name="Uroz S."/>
            <person name="Tech J.J."/>
            <person name="Sawaya N.A."/>
            <person name="Frey-Klett P."/>
            <person name="Leveau J.H.J."/>
        </authorList>
    </citation>
    <scope>NUCLEOTIDE SEQUENCE [LARGE SCALE GENOMIC DNA]</scope>
    <source>
        <strain evidence="13">Cal35</strain>
    </source>
</reference>
<dbReference type="KEGG" id="care:LT85_2418"/>
<keyword evidence="13" id="KW-1185">Reference proteome</keyword>
<dbReference type="InterPro" id="IPR033940">
    <property type="entry name" value="IPMI_Swivel"/>
</dbReference>
<evidence type="ECO:0000313" key="13">
    <source>
        <dbReference type="Proteomes" id="UP000030302"/>
    </source>
</evidence>
<keyword evidence="6 10" id="KW-0432">Leucine biosynthesis</keyword>
<evidence type="ECO:0000256" key="3">
    <source>
        <dbReference type="ARBA" id="ARBA00004729"/>
    </source>
</evidence>
<dbReference type="HAMAP" id="MF_01031">
    <property type="entry name" value="LeuD_type1"/>
    <property type="match status" value="1"/>
</dbReference>
<sequence length="213" mass="23614">MPETTCIEGVAAPLLIDNLDTDQIMPKQFLRTITKDGLDKGVLFDLRFHPDGSTKPDFVLNRPEYMNAKILVGGPNFGCGSSREHAVWGLQQLGIEAIIASSFGEIFFSNALNNRLLLIVLEPDKISLLLEELAMNDHHLRIDLETMQVRCGSYVFGFALGERHKKMIVQGLDMVGATLQLLPQIEAFEKKYEAAYGWAKVLPSVGNSHGNTN</sequence>
<dbReference type="EC" id="4.2.1.33" evidence="10"/>
<evidence type="ECO:0000256" key="4">
    <source>
        <dbReference type="ARBA" id="ARBA00009845"/>
    </source>
</evidence>
<evidence type="ECO:0000313" key="12">
    <source>
        <dbReference type="EMBL" id="AIY41576.1"/>
    </source>
</evidence>
<dbReference type="Proteomes" id="UP000030302">
    <property type="component" value="Chromosome"/>
</dbReference>
<keyword evidence="9 10" id="KW-0100">Branched-chain amino acid biosynthesis</keyword>
<dbReference type="OrthoDB" id="9777465at2"/>
<accession>A0A0A1FAJ7</accession>
<dbReference type="AlphaFoldDB" id="A0A0A1FAJ7"/>
<feature type="domain" description="Aconitase A/isopropylmalate dehydratase small subunit swivel" evidence="11">
    <location>
        <begin position="5"/>
        <end position="121"/>
    </location>
</feature>
<dbReference type="NCBIfam" id="TIGR00171">
    <property type="entry name" value="leuD"/>
    <property type="match status" value="1"/>
</dbReference>
<organism evidence="12 13">
    <name type="scientific">Collimonas arenae</name>
    <dbReference type="NCBI Taxonomy" id="279058"/>
    <lineage>
        <taxon>Bacteria</taxon>
        <taxon>Pseudomonadati</taxon>
        <taxon>Pseudomonadota</taxon>
        <taxon>Betaproteobacteria</taxon>
        <taxon>Burkholderiales</taxon>
        <taxon>Oxalobacteraceae</taxon>
        <taxon>Collimonas</taxon>
    </lineage>
</organism>
<dbReference type="RefSeq" id="WP_038489042.1">
    <property type="nucleotide sequence ID" value="NZ_CP009962.1"/>
</dbReference>
<evidence type="ECO:0000256" key="1">
    <source>
        <dbReference type="ARBA" id="ARBA00000491"/>
    </source>
</evidence>
<dbReference type="GO" id="GO:0009316">
    <property type="term" value="C:3-isopropylmalate dehydratase complex"/>
    <property type="evidence" value="ECO:0007669"/>
    <property type="project" value="InterPro"/>
</dbReference>
<evidence type="ECO:0000256" key="6">
    <source>
        <dbReference type="ARBA" id="ARBA00022430"/>
    </source>
</evidence>
<dbReference type="InterPro" id="IPR050075">
    <property type="entry name" value="LeuD"/>
</dbReference>
<evidence type="ECO:0000256" key="7">
    <source>
        <dbReference type="ARBA" id="ARBA00022605"/>
    </source>
</evidence>
<dbReference type="GO" id="GO:0003861">
    <property type="term" value="F:3-isopropylmalate dehydratase activity"/>
    <property type="evidence" value="ECO:0007669"/>
    <property type="project" value="UniProtKB-UniRule"/>
</dbReference>
<comment type="function">
    <text evidence="2 10">Catalyzes the isomerization between 2-isopropylmalate and 3-isopropylmalate, via the formation of 2-isopropylmaleate.</text>
</comment>
<dbReference type="PANTHER" id="PTHR43345:SF5">
    <property type="entry name" value="3-ISOPROPYLMALATE DEHYDRATASE SMALL SUBUNIT"/>
    <property type="match status" value="1"/>
</dbReference>
<dbReference type="InterPro" id="IPR000573">
    <property type="entry name" value="AconitaseA/IPMdHydase_ssu_swvl"/>
</dbReference>
<dbReference type="InterPro" id="IPR004431">
    <property type="entry name" value="3-IsopropMal_deHydase_ssu"/>
</dbReference>
<dbReference type="STRING" id="279058.LT85_2418"/>
<dbReference type="SUPFAM" id="SSF52016">
    <property type="entry name" value="LeuD/IlvD-like"/>
    <property type="match status" value="1"/>
</dbReference>
<protein>
    <recommendedName>
        <fullName evidence="10">3-isopropylmalate dehydratase small subunit</fullName>
        <ecNumber evidence="10">4.2.1.33</ecNumber>
    </recommendedName>
    <alternativeName>
        <fullName evidence="10">Alpha-IPM isomerase</fullName>
        <shortName evidence="10">IPMI</shortName>
    </alternativeName>
    <alternativeName>
        <fullName evidence="10">Isopropylmalate isomerase</fullName>
    </alternativeName>
</protein>
<comment type="pathway">
    <text evidence="3 10">Amino-acid biosynthesis; L-leucine biosynthesis; L-leucine from 3-methyl-2-oxobutanoate: step 2/4.</text>
</comment>